<feature type="transmembrane region" description="Helical" evidence="6">
    <location>
        <begin position="423"/>
        <end position="444"/>
    </location>
</feature>
<accession>A0A6A7K4A1</accession>
<evidence type="ECO:0000256" key="6">
    <source>
        <dbReference type="SAM" id="Phobius"/>
    </source>
</evidence>
<evidence type="ECO:0000256" key="5">
    <source>
        <dbReference type="ARBA" id="ARBA00023136"/>
    </source>
</evidence>
<feature type="domain" description="ABC3 transporter permease C-terminal" evidence="7">
    <location>
        <begin position="301"/>
        <end position="449"/>
    </location>
</feature>
<dbReference type="PANTHER" id="PTHR30572:SF9">
    <property type="entry name" value="ABC TRANSPORTER PERMEASE PROTEIN"/>
    <property type="match status" value="1"/>
</dbReference>
<comment type="subcellular location">
    <subcellularLocation>
        <location evidence="1">Cell membrane</location>
        <topology evidence="1">Multi-pass membrane protein</topology>
    </subcellularLocation>
</comment>
<evidence type="ECO:0000256" key="2">
    <source>
        <dbReference type="ARBA" id="ARBA00022475"/>
    </source>
</evidence>
<dbReference type="RefSeq" id="WP_152800592.1">
    <property type="nucleotide sequence ID" value="NZ_WHNX01000001.1"/>
</dbReference>
<dbReference type="GO" id="GO:0005886">
    <property type="term" value="C:plasma membrane"/>
    <property type="evidence" value="ECO:0007669"/>
    <property type="project" value="UniProtKB-SubCell"/>
</dbReference>
<feature type="transmembrane region" description="Helical" evidence="6">
    <location>
        <begin position="20"/>
        <end position="38"/>
    </location>
</feature>
<dbReference type="Pfam" id="PF02687">
    <property type="entry name" value="FtsX"/>
    <property type="match status" value="1"/>
</dbReference>
<dbReference type="PANTHER" id="PTHR30572">
    <property type="entry name" value="MEMBRANE COMPONENT OF TRANSPORTER-RELATED"/>
    <property type="match status" value="1"/>
</dbReference>
<dbReference type="Proteomes" id="UP000440004">
    <property type="component" value="Unassembled WGS sequence"/>
</dbReference>
<dbReference type="InterPro" id="IPR050250">
    <property type="entry name" value="Macrolide_Exporter_MacB"/>
</dbReference>
<evidence type="ECO:0000313" key="9">
    <source>
        <dbReference type="Proteomes" id="UP000440004"/>
    </source>
</evidence>
<proteinExistence type="predicted"/>
<dbReference type="InterPro" id="IPR003838">
    <property type="entry name" value="ABC3_permease_C"/>
</dbReference>
<sequence>MYIFQNALKNVVRNKGRNILIGIIIFAIITTTVITLGINNTANGIIDDYKTRFGSEVTITPDMQKIMKSGTSLTPRITIEQRKEFSQSKYIKEYKLTANAGISGENIKAVDEATGGGSGTTGMVGDKSEFINPTMQLIGNQFDDFQKGIREITDGKMPENDNECIVSKELAELNNLSVGDVIDVTASLFTDDIDVRNVIYTLTITGIYFDGTEEYGMFANPYLNRRNEVLTTFETITNVVQTDENGITVGSRYFLKDPDMLAAFTTELKAKGLNDIFKVTTDENSYNRVVGPVEGLRSVSITFMIIVLILGSIILILLTSIAIRERKYEIGVLRAMGMKKIKVALGLWVEMLTITAICLVIGIGIGSIIAQPVSNVLLEGQIENAQSDIEGGNVPGFVDMSSIGTSDEPISKLDISLGLHTTLQIIGISLMLATIAGLAAIIKITKYEPIKILMERN</sequence>
<evidence type="ECO:0000256" key="4">
    <source>
        <dbReference type="ARBA" id="ARBA00022989"/>
    </source>
</evidence>
<feature type="transmembrane region" description="Helical" evidence="6">
    <location>
        <begin position="301"/>
        <end position="323"/>
    </location>
</feature>
<keyword evidence="4 6" id="KW-1133">Transmembrane helix</keyword>
<evidence type="ECO:0000259" key="7">
    <source>
        <dbReference type="Pfam" id="PF02687"/>
    </source>
</evidence>
<keyword evidence="3 6" id="KW-0812">Transmembrane</keyword>
<keyword evidence="9" id="KW-1185">Reference proteome</keyword>
<evidence type="ECO:0000313" key="8">
    <source>
        <dbReference type="EMBL" id="MPW24269.1"/>
    </source>
</evidence>
<dbReference type="GO" id="GO:0022857">
    <property type="term" value="F:transmembrane transporter activity"/>
    <property type="evidence" value="ECO:0007669"/>
    <property type="project" value="TreeGrafter"/>
</dbReference>
<protein>
    <submittedName>
        <fullName evidence="8">FtsX-like permease family protein</fullName>
    </submittedName>
</protein>
<reference evidence="8 9" key="1">
    <citation type="submission" date="2019-10" db="EMBL/GenBank/DDBJ databases">
        <title>Alkalibaculum tamaniensis sp.nov., a new alkaliphilic acetogen, isolated on methoxylated aromatics from a mud volcano.</title>
        <authorList>
            <person name="Khomyakova M.A."/>
            <person name="Merkel A.Y."/>
            <person name="Bonch-Osmolovskaya E.A."/>
            <person name="Slobodkin A.I."/>
        </authorList>
    </citation>
    <scope>NUCLEOTIDE SEQUENCE [LARGE SCALE GENOMIC DNA]</scope>
    <source>
        <strain evidence="8 9">M08DMB</strain>
    </source>
</reference>
<dbReference type="EMBL" id="WHNX01000001">
    <property type="protein sequence ID" value="MPW24269.1"/>
    <property type="molecule type" value="Genomic_DNA"/>
</dbReference>
<gene>
    <name evidence="8" type="ORF">GC105_00475</name>
</gene>
<evidence type="ECO:0000256" key="1">
    <source>
        <dbReference type="ARBA" id="ARBA00004651"/>
    </source>
</evidence>
<organism evidence="8 9">
    <name type="scientific">Alkalibaculum sporogenes</name>
    <dbReference type="NCBI Taxonomy" id="2655001"/>
    <lineage>
        <taxon>Bacteria</taxon>
        <taxon>Bacillati</taxon>
        <taxon>Bacillota</taxon>
        <taxon>Clostridia</taxon>
        <taxon>Eubacteriales</taxon>
        <taxon>Eubacteriaceae</taxon>
        <taxon>Alkalibaculum</taxon>
    </lineage>
</organism>
<dbReference type="AlphaFoldDB" id="A0A6A7K4A1"/>
<keyword evidence="2" id="KW-1003">Cell membrane</keyword>
<comment type="caution">
    <text evidence="8">The sequence shown here is derived from an EMBL/GenBank/DDBJ whole genome shotgun (WGS) entry which is preliminary data.</text>
</comment>
<feature type="transmembrane region" description="Helical" evidence="6">
    <location>
        <begin position="344"/>
        <end position="370"/>
    </location>
</feature>
<keyword evidence="5 6" id="KW-0472">Membrane</keyword>
<evidence type="ECO:0000256" key="3">
    <source>
        <dbReference type="ARBA" id="ARBA00022692"/>
    </source>
</evidence>
<name>A0A6A7K4A1_9FIRM</name>